<dbReference type="EMBL" id="JASPKY010000207">
    <property type="protein sequence ID" value="KAK9720767.1"/>
    <property type="molecule type" value="Genomic_DNA"/>
</dbReference>
<evidence type="ECO:0000313" key="1">
    <source>
        <dbReference type="EMBL" id="KAK9720767.1"/>
    </source>
</evidence>
<sequence length="99" mass="12075">MFHAEVCVLCQGNGRMFTPEYFEQRIRLKFFVKWRKSRIEAFTEVFAYNLMPKSSSYEWYKRFEEMQQECNNAPRFGQPTEDRPTTFLQKVEQVLRDDL</sequence>
<name>A0AAW1KNW8_POPJA</name>
<evidence type="ECO:0000313" key="2">
    <source>
        <dbReference type="Proteomes" id="UP001458880"/>
    </source>
</evidence>
<comment type="caution">
    <text evidence="1">The sequence shown here is derived from an EMBL/GenBank/DDBJ whole genome shotgun (WGS) entry which is preliminary data.</text>
</comment>
<dbReference type="Proteomes" id="UP001458880">
    <property type="component" value="Unassembled WGS sequence"/>
</dbReference>
<gene>
    <name evidence="1" type="ORF">QE152_g21912</name>
</gene>
<keyword evidence="2" id="KW-1185">Reference proteome</keyword>
<reference evidence="1 2" key="1">
    <citation type="journal article" date="2024" name="BMC Genomics">
        <title>De novo assembly and annotation of Popillia japonica's genome with initial clues to its potential as an invasive pest.</title>
        <authorList>
            <person name="Cucini C."/>
            <person name="Boschi S."/>
            <person name="Funari R."/>
            <person name="Cardaioli E."/>
            <person name="Iannotti N."/>
            <person name="Marturano G."/>
            <person name="Paoli F."/>
            <person name="Bruttini M."/>
            <person name="Carapelli A."/>
            <person name="Frati F."/>
            <person name="Nardi F."/>
        </authorList>
    </citation>
    <scope>NUCLEOTIDE SEQUENCE [LARGE SCALE GENOMIC DNA]</scope>
    <source>
        <strain evidence="1">DMR45628</strain>
    </source>
</reference>
<accession>A0AAW1KNW8</accession>
<organism evidence="1 2">
    <name type="scientific">Popillia japonica</name>
    <name type="common">Japanese beetle</name>
    <dbReference type="NCBI Taxonomy" id="7064"/>
    <lineage>
        <taxon>Eukaryota</taxon>
        <taxon>Metazoa</taxon>
        <taxon>Ecdysozoa</taxon>
        <taxon>Arthropoda</taxon>
        <taxon>Hexapoda</taxon>
        <taxon>Insecta</taxon>
        <taxon>Pterygota</taxon>
        <taxon>Neoptera</taxon>
        <taxon>Endopterygota</taxon>
        <taxon>Coleoptera</taxon>
        <taxon>Polyphaga</taxon>
        <taxon>Scarabaeiformia</taxon>
        <taxon>Scarabaeidae</taxon>
        <taxon>Rutelinae</taxon>
        <taxon>Popillia</taxon>
    </lineage>
</organism>
<dbReference type="AlphaFoldDB" id="A0AAW1KNW8"/>
<protein>
    <submittedName>
        <fullName evidence="1">Uncharacterized protein</fullName>
    </submittedName>
</protein>
<proteinExistence type="predicted"/>